<evidence type="ECO:0000313" key="3">
    <source>
        <dbReference type="Proteomes" id="UP000001661"/>
    </source>
</evidence>
<dbReference type="KEGG" id="aar:Acear_0677"/>
<dbReference type="Proteomes" id="UP000001661">
    <property type="component" value="Chromosome"/>
</dbReference>
<keyword evidence="3" id="KW-1185">Reference proteome</keyword>
<dbReference type="HOGENOM" id="CLU_3401631_0_0_9"/>
<name>D9QVF8_ACEAZ</name>
<gene>
    <name evidence="2" type="ordered locus">Acear_0677</name>
</gene>
<sequence>MKTNQAPHKNKGSLVDFLIKNESREEDKNE</sequence>
<feature type="region of interest" description="Disordered" evidence="1">
    <location>
        <begin position="1"/>
        <end position="30"/>
    </location>
</feature>
<evidence type="ECO:0000313" key="2">
    <source>
        <dbReference type="EMBL" id="ADL12217.1"/>
    </source>
</evidence>
<reference evidence="2 3" key="1">
    <citation type="journal article" date="2010" name="Stand. Genomic Sci.">
        <title>Complete genome sequence of Acetohalobium arabaticum type strain (Z-7288).</title>
        <authorList>
            <person name="Sikorski J."/>
            <person name="Lapidus A."/>
            <person name="Chertkov O."/>
            <person name="Lucas S."/>
            <person name="Copeland A."/>
            <person name="Glavina Del Rio T."/>
            <person name="Nolan M."/>
            <person name="Tice H."/>
            <person name="Cheng J.F."/>
            <person name="Han C."/>
            <person name="Brambilla E."/>
            <person name="Pitluck S."/>
            <person name="Liolios K."/>
            <person name="Ivanova N."/>
            <person name="Mavromatis K."/>
            <person name="Mikhailova N."/>
            <person name="Pati A."/>
            <person name="Bruce D."/>
            <person name="Detter C."/>
            <person name="Tapia R."/>
            <person name="Goodwin L."/>
            <person name="Chen A."/>
            <person name="Palaniappan K."/>
            <person name="Land M."/>
            <person name="Hauser L."/>
            <person name="Chang Y.J."/>
            <person name="Jeffries C.D."/>
            <person name="Rohde M."/>
            <person name="Goker M."/>
            <person name="Spring S."/>
            <person name="Woyke T."/>
            <person name="Bristow J."/>
            <person name="Eisen J.A."/>
            <person name="Markowitz V."/>
            <person name="Hugenholtz P."/>
            <person name="Kyrpides N.C."/>
            <person name="Klenk H.P."/>
        </authorList>
    </citation>
    <scope>NUCLEOTIDE SEQUENCE [LARGE SCALE GENOMIC DNA]</scope>
    <source>
        <strain evidence="3">ATCC 49924 / DSM 5501 / Z-7288</strain>
    </source>
</reference>
<dbReference type="EMBL" id="CP002105">
    <property type="protein sequence ID" value="ADL12217.1"/>
    <property type="molecule type" value="Genomic_DNA"/>
</dbReference>
<accession>D9QVF8</accession>
<evidence type="ECO:0000256" key="1">
    <source>
        <dbReference type="SAM" id="MobiDB-lite"/>
    </source>
</evidence>
<proteinExistence type="predicted"/>
<feature type="compositionally biased region" description="Basic and acidic residues" evidence="1">
    <location>
        <begin position="19"/>
        <end position="30"/>
    </location>
</feature>
<dbReference type="AlphaFoldDB" id="D9QVF8"/>
<protein>
    <submittedName>
        <fullName evidence="2">Uncharacterized protein</fullName>
    </submittedName>
</protein>
<organism evidence="2 3">
    <name type="scientific">Acetohalobium arabaticum (strain ATCC 49924 / DSM 5501 / Z-7288)</name>
    <dbReference type="NCBI Taxonomy" id="574087"/>
    <lineage>
        <taxon>Bacteria</taxon>
        <taxon>Bacillati</taxon>
        <taxon>Bacillota</taxon>
        <taxon>Clostridia</taxon>
        <taxon>Halanaerobiales</taxon>
        <taxon>Halobacteroidaceae</taxon>
        <taxon>Acetohalobium</taxon>
    </lineage>
</organism>